<dbReference type="PANTHER" id="PTHR37531:SF1">
    <property type="entry name" value="HEME EXPORTER PROTEIN D"/>
    <property type="match status" value="1"/>
</dbReference>
<dbReference type="PANTHER" id="PTHR37531">
    <property type="entry name" value="HEME EXPORTER PROTEIN D"/>
    <property type="match status" value="1"/>
</dbReference>
<evidence type="ECO:0000256" key="7">
    <source>
        <dbReference type="ARBA" id="ARBA00022519"/>
    </source>
</evidence>
<reference evidence="13 14" key="1">
    <citation type="submission" date="2023-10" db="EMBL/GenBank/DDBJ databases">
        <title>Two novel species belonging to the OM43/NOR5 clade.</title>
        <authorList>
            <person name="Park M."/>
        </authorList>
    </citation>
    <scope>NUCLEOTIDE SEQUENCE [LARGE SCALE GENOMIC DNA]</scope>
    <source>
        <strain evidence="13 14">IMCC43200</strain>
    </source>
</reference>
<name>A0ABZ0I5E7_9GAMM</name>
<dbReference type="Proteomes" id="UP001626537">
    <property type="component" value="Chromosome"/>
</dbReference>
<evidence type="ECO:0000256" key="11">
    <source>
        <dbReference type="ARBA" id="ARBA00023136"/>
    </source>
</evidence>
<evidence type="ECO:0000256" key="6">
    <source>
        <dbReference type="ARBA" id="ARBA00022475"/>
    </source>
</evidence>
<feature type="transmembrane region" description="Helical" evidence="12">
    <location>
        <begin position="20"/>
        <end position="39"/>
    </location>
</feature>
<dbReference type="NCBIfam" id="TIGR03141">
    <property type="entry name" value="cytochro_ccmD"/>
    <property type="match status" value="1"/>
</dbReference>
<keyword evidence="14" id="KW-1185">Reference proteome</keyword>
<comment type="subcellular location">
    <subcellularLocation>
        <location evidence="2 12">Cell inner membrane</location>
        <topology evidence="2 12">Single-pass membrane protein</topology>
    </subcellularLocation>
</comment>
<keyword evidence="8 12" id="KW-0812">Transmembrane</keyword>
<comment type="similarity">
    <text evidence="3 12">Belongs to the CcmD/CycX/HelD family.</text>
</comment>
<keyword evidence="9 12" id="KW-0201">Cytochrome c-type biogenesis</keyword>
<evidence type="ECO:0000256" key="3">
    <source>
        <dbReference type="ARBA" id="ARBA00008741"/>
    </source>
</evidence>
<evidence type="ECO:0000313" key="14">
    <source>
        <dbReference type="Proteomes" id="UP001626537"/>
    </source>
</evidence>
<dbReference type="InterPro" id="IPR007078">
    <property type="entry name" value="Haem_export_protD_CcmD"/>
</dbReference>
<keyword evidence="7 12" id="KW-0997">Cell inner membrane</keyword>
<evidence type="ECO:0000256" key="12">
    <source>
        <dbReference type="RuleBase" id="RU363101"/>
    </source>
</evidence>
<dbReference type="Pfam" id="PF04995">
    <property type="entry name" value="CcmD"/>
    <property type="match status" value="1"/>
</dbReference>
<keyword evidence="5 12" id="KW-0813">Transport</keyword>
<evidence type="ECO:0000256" key="8">
    <source>
        <dbReference type="ARBA" id="ARBA00022692"/>
    </source>
</evidence>
<dbReference type="EMBL" id="CP136864">
    <property type="protein sequence ID" value="WOJ93983.1"/>
    <property type="molecule type" value="Genomic_DNA"/>
</dbReference>
<protein>
    <recommendedName>
        <fullName evidence="4 12">Heme exporter protein D</fullName>
    </recommendedName>
</protein>
<evidence type="ECO:0000313" key="13">
    <source>
        <dbReference type="EMBL" id="WOJ93983.1"/>
    </source>
</evidence>
<evidence type="ECO:0000256" key="10">
    <source>
        <dbReference type="ARBA" id="ARBA00022989"/>
    </source>
</evidence>
<evidence type="ECO:0000256" key="5">
    <source>
        <dbReference type="ARBA" id="ARBA00022448"/>
    </source>
</evidence>
<sequence length="67" mass="7691">MYFDSVAAALTMDGHGPYVWSAYAITLAVMSLLILSPLIRKRRLLRELRGEHRRNRQSETRSSVELS</sequence>
<evidence type="ECO:0000256" key="2">
    <source>
        <dbReference type="ARBA" id="ARBA00004377"/>
    </source>
</evidence>
<dbReference type="RefSeq" id="WP_407348622.1">
    <property type="nucleotide sequence ID" value="NZ_CP136864.1"/>
</dbReference>
<dbReference type="InterPro" id="IPR052075">
    <property type="entry name" value="Heme_exporter_D"/>
</dbReference>
<proteinExistence type="inferred from homology"/>
<keyword evidence="11 12" id="KW-0472">Membrane</keyword>
<keyword evidence="10 12" id="KW-1133">Transmembrane helix</keyword>
<comment type="function">
    <text evidence="1 12">Required for the export of heme to the periplasm for the biogenesis of c-type cytochromes.</text>
</comment>
<gene>
    <name evidence="13" type="primary">ccmD</name>
    <name evidence="13" type="ORF">R0135_02140</name>
</gene>
<evidence type="ECO:0000256" key="9">
    <source>
        <dbReference type="ARBA" id="ARBA00022748"/>
    </source>
</evidence>
<evidence type="ECO:0000256" key="1">
    <source>
        <dbReference type="ARBA" id="ARBA00002442"/>
    </source>
</evidence>
<organism evidence="13 14">
    <name type="scientific">Congregibacter variabilis</name>
    <dbReference type="NCBI Taxonomy" id="3081200"/>
    <lineage>
        <taxon>Bacteria</taxon>
        <taxon>Pseudomonadati</taxon>
        <taxon>Pseudomonadota</taxon>
        <taxon>Gammaproteobacteria</taxon>
        <taxon>Cellvibrionales</taxon>
        <taxon>Halieaceae</taxon>
        <taxon>Congregibacter</taxon>
    </lineage>
</organism>
<evidence type="ECO:0000256" key="4">
    <source>
        <dbReference type="ARBA" id="ARBA00016461"/>
    </source>
</evidence>
<accession>A0ABZ0I5E7</accession>
<keyword evidence="6 12" id="KW-1003">Cell membrane</keyword>